<dbReference type="Pfam" id="PF01105">
    <property type="entry name" value="EMP24_GP25L"/>
    <property type="match status" value="1"/>
</dbReference>
<dbReference type="PANTHER" id="PTHR22811">
    <property type="entry name" value="TRANSMEMBRANE EMP24 DOMAIN-CONTAINING PROTEIN"/>
    <property type="match status" value="1"/>
</dbReference>
<name>C1C2B1_CALCM</name>
<dbReference type="PROSITE" id="PS50866">
    <property type="entry name" value="GOLD"/>
    <property type="match status" value="1"/>
</dbReference>
<evidence type="ECO:0000256" key="10">
    <source>
        <dbReference type="SAM" id="Phobius"/>
    </source>
</evidence>
<gene>
    <name evidence="13" type="primary">TMED1</name>
</gene>
<feature type="transmembrane region" description="Helical" evidence="10">
    <location>
        <begin position="199"/>
        <end position="219"/>
    </location>
</feature>
<evidence type="ECO:0000256" key="9">
    <source>
        <dbReference type="RuleBase" id="RU003827"/>
    </source>
</evidence>
<evidence type="ECO:0000256" key="2">
    <source>
        <dbReference type="ARBA" id="ARBA00007104"/>
    </source>
</evidence>
<dbReference type="Gene3D" id="2.60.120.680">
    <property type="entry name" value="GOLD domain"/>
    <property type="match status" value="1"/>
</dbReference>
<sequence length="237" mass="27847">MFRGYLLWAVFLLPLSTGERERESEWTVEIGAGKEECFFETVNKGEIIDIDYQVVDGGSRNELDITFRIFRPQDGMILVSDFKKPDNAHRTSVDASGDYKLCFDNTYSRFANKIIFFELIIESESEDEEDGDNDELLTKTDEETLQYKEERDFRESQIEKALKVIKEHITRSRQFQDLIRATEFRDRSVAEHNFENVNFWSLVHLGILICSAIIQVVLVRSLFDEKSRFHAFWKKLC</sequence>
<keyword evidence="7 10" id="KW-0472">Membrane</keyword>
<evidence type="ECO:0000259" key="12">
    <source>
        <dbReference type="PROSITE" id="PS50866"/>
    </source>
</evidence>
<dbReference type="EMBL" id="BT080990">
    <property type="protein sequence ID" value="ACO15414.1"/>
    <property type="molecule type" value="mRNA"/>
</dbReference>
<feature type="chain" id="PRO_5002907605" evidence="11">
    <location>
        <begin position="19"/>
        <end position="237"/>
    </location>
</feature>
<evidence type="ECO:0000313" key="13">
    <source>
        <dbReference type="EMBL" id="ACO15414.1"/>
    </source>
</evidence>
<dbReference type="InterPro" id="IPR015720">
    <property type="entry name" value="Emp24-like"/>
</dbReference>
<evidence type="ECO:0000256" key="4">
    <source>
        <dbReference type="ARBA" id="ARBA00022692"/>
    </source>
</evidence>
<feature type="domain" description="GOLD" evidence="12">
    <location>
        <begin position="35"/>
        <end position="121"/>
    </location>
</feature>
<reference evidence="13" key="1">
    <citation type="submission" date="2009-03" db="EMBL/GenBank/DDBJ databases">
        <title>Caligus clemensi ESTs and full-length cDNAs.</title>
        <authorList>
            <person name="Yasuike M."/>
            <person name="von Schalburg K."/>
            <person name="Cooper G."/>
            <person name="Leong J."/>
            <person name="Jones S.R.M."/>
            <person name="Koop B.F."/>
        </authorList>
    </citation>
    <scope>NUCLEOTIDE SEQUENCE</scope>
    <source>
        <tissue evidence="13">Whole</tissue>
    </source>
</reference>
<dbReference type="GO" id="GO:0016020">
    <property type="term" value="C:membrane"/>
    <property type="evidence" value="ECO:0007669"/>
    <property type="project" value="UniProtKB-SubCell"/>
</dbReference>
<evidence type="ECO:0000256" key="6">
    <source>
        <dbReference type="ARBA" id="ARBA00022989"/>
    </source>
</evidence>
<feature type="signal peptide" evidence="11">
    <location>
        <begin position="1"/>
        <end position="18"/>
    </location>
</feature>
<keyword evidence="6 10" id="KW-1133">Transmembrane helix</keyword>
<dbReference type="AlphaFoldDB" id="C1C2B1"/>
<organism evidence="13">
    <name type="scientific">Caligus clemensi</name>
    <name type="common">Sea louse</name>
    <dbReference type="NCBI Taxonomy" id="344056"/>
    <lineage>
        <taxon>Eukaryota</taxon>
        <taxon>Metazoa</taxon>
        <taxon>Ecdysozoa</taxon>
        <taxon>Arthropoda</taxon>
        <taxon>Crustacea</taxon>
        <taxon>Multicrustacea</taxon>
        <taxon>Hexanauplia</taxon>
        <taxon>Copepoda</taxon>
        <taxon>Siphonostomatoida</taxon>
        <taxon>Caligidae</taxon>
        <taxon>Caligus</taxon>
    </lineage>
</organism>
<keyword evidence="5 11" id="KW-0732">Signal</keyword>
<keyword evidence="4 9" id="KW-0812">Transmembrane</keyword>
<dbReference type="SMART" id="SM01190">
    <property type="entry name" value="EMP24_GP25L"/>
    <property type="match status" value="1"/>
</dbReference>
<proteinExistence type="evidence at transcript level"/>
<accession>C1C2B1</accession>
<evidence type="ECO:0000256" key="11">
    <source>
        <dbReference type="SAM" id="SignalP"/>
    </source>
</evidence>
<evidence type="ECO:0000256" key="3">
    <source>
        <dbReference type="ARBA" id="ARBA00022473"/>
    </source>
</evidence>
<evidence type="ECO:0000256" key="1">
    <source>
        <dbReference type="ARBA" id="ARBA00004479"/>
    </source>
</evidence>
<dbReference type="GO" id="GO:0012505">
    <property type="term" value="C:endomembrane system"/>
    <property type="evidence" value="ECO:0007669"/>
    <property type="project" value="UniProtKB-SubCell"/>
</dbReference>
<comment type="subcellular location">
    <subcellularLocation>
        <location evidence="8">Endomembrane system</location>
        <topology evidence="8">Single-pass membrane protein</topology>
    </subcellularLocation>
    <subcellularLocation>
        <location evidence="1 9">Membrane</location>
        <topology evidence="1 9">Single-pass type I membrane protein</topology>
    </subcellularLocation>
</comment>
<evidence type="ECO:0000256" key="8">
    <source>
        <dbReference type="ARBA" id="ARBA00037847"/>
    </source>
</evidence>
<dbReference type="SUPFAM" id="SSF101576">
    <property type="entry name" value="Supernatant protein factor (SPF), C-terminal domain"/>
    <property type="match status" value="1"/>
</dbReference>
<evidence type="ECO:0000256" key="5">
    <source>
        <dbReference type="ARBA" id="ARBA00022729"/>
    </source>
</evidence>
<keyword evidence="3" id="KW-0217">Developmental protein</keyword>
<comment type="similarity">
    <text evidence="2 9">Belongs to the EMP24/GP25L family.</text>
</comment>
<evidence type="ECO:0000256" key="7">
    <source>
        <dbReference type="ARBA" id="ARBA00023136"/>
    </source>
</evidence>
<protein>
    <submittedName>
        <fullName evidence="13">Transmembrane emp24 domain-containing protein 1</fullName>
    </submittedName>
</protein>
<dbReference type="InterPro" id="IPR036598">
    <property type="entry name" value="GOLD_dom_sf"/>
</dbReference>
<dbReference type="InterPro" id="IPR009038">
    <property type="entry name" value="GOLD_dom"/>
</dbReference>